<comment type="caution">
    <text evidence="2">The sequence shown here is derived from an EMBL/GenBank/DDBJ whole genome shotgun (WGS) entry which is preliminary data.</text>
</comment>
<feature type="region of interest" description="Disordered" evidence="1">
    <location>
        <begin position="1"/>
        <end position="201"/>
    </location>
</feature>
<proteinExistence type="predicted"/>
<evidence type="ECO:0000256" key="1">
    <source>
        <dbReference type="SAM" id="MobiDB-lite"/>
    </source>
</evidence>
<evidence type="ECO:0000313" key="3">
    <source>
        <dbReference type="Proteomes" id="UP001152795"/>
    </source>
</evidence>
<feature type="compositionally biased region" description="Basic and acidic residues" evidence="1">
    <location>
        <begin position="126"/>
        <end position="145"/>
    </location>
</feature>
<reference evidence="2" key="1">
    <citation type="submission" date="2020-04" db="EMBL/GenBank/DDBJ databases">
        <authorList>
            <person name="Alioto T."/>
            <person name="Alioto T."/>
            <person name="Gomez Garrido J."/>
        </authorList>
    </citation>
    <scope>NUCLEOTIDE SEQUENCE</scope>
    <source>
        <strain evidence="2">A484AB</strain>
    </source>
</reference>
<feature type="compositionally biased region" description="Basic and acidic residues" evidence="1">
    <location>
        <begin position="170"/>
        <end position="187"/>
    </location>
</feature>
<dbReference type="EMBL" id="CACRXK020000237">
    <property type="protein sequence ID" value="CAB3979876.1"/>
    <property type="molecule type" value="Genomic_DNA"/>
</dbReference>
<feature type="compositionally biased region" description="Basic and acidic residues" evidence="1">
    <location>
        <begin position="22"/>
        <end position="36"/>
    </location>
</feature>
<feature type="compositionally biased region" description="Polar residues" evidence="1">
    <location>
        <begin position="11"/>
        <end position="21"/>
    </location>
</feature>
<evidence type="ECO:0000313" key="2">
    <source>
        <dbReference type="EMBL" id="CAB3979876.1"/>
    </source>
</evidence>
<dbReference type="AlphaFoldDB" id="A0A7D9D9U0"/>
<organism evidence="2 3">
    <name type="scientific">Paramuricea clavata</name>
    <name type="common">Red gorgonian</name>
    <name type="synonym">Violescent sea-whip</name>
    <dbReference type="NCBI Taxonomy" id="317549"/>
    <lineage>
        <taxon>Eukaryota</taxon>
        <taxon>Metazoa</taxon>
        <taxon>Cnidaria</taxon>
        <taxon>Anthozoa</taxon>
        <taxon>Octocorallia</taxon>
        <taxon>Malacalcyonacea</taxon>
        <taxon>Plexauridae</taxon>
        <taxon>Paramuricea</taxon>
    </lineage>
</organism>
<protein>
    <submittedName>
        <fullName evidence="2">Uncharacterized protein</fullName>
    </submittedName>
</protein>
<accession>A0A7D9D9U0</accession>
<feature type="compositionally biased region" description="Basic and acidic residues" evidence="1">
    <location>
        <begin position="56"/>
        <end position="65"/>
    </location>
</feature>
<name>A0A7D9D9U0_PARCT</name>
<gene>
    <name evidence="2" type="ORF">PACLA_8A039290</name>
</gene>
<feature type="compositionally biased region" description="Basic and acidic residues" evidence="1">
    <location>
        <begin position="85"/>
        <end position="94"/>
    </location>
</feature>
<keyword evidence="3" id="KW-1185">Reference proteome</keyword>
<sequence>MSFKIVRTSKTKVTNLPSFTSDSKKSSEPELKREEVALEESSVGDAFEELFGEAGQEVKPEEQNAPKRHVKKDDESDEEPLEVAPAKREYKGDPVEEGVNPSKTSDGADADLDDLISAAMGDMADEDTKHEETKRSSSTPSKDDGGVDDADFGGFLSMIRDDSEQPPPVENKKVDDKPRDIPVDRKSGGGKPASGSTKTTTSYSFSSKFVPNLPASFFKDIQTKLEDLIFKFECLDNEYAALQKISHKVYIETMDIKKIFSNES</sequence>
<dbReference type="Proteomes" id="UP001152795">
    <property type="component" value="Unassembled WGS sequence"/>
</dbReference>